<sequence length="95" mass="10251">MRSSLACWLDGWLDGWLAGGRHAQVRLVKAGVYFSPSSGLISRLAGGPEIIDDEAARAANHPVLLHPSPSLHDMNSPANSCFQKEKSIIADRKSI</sequence>
<reference evidence="1 2" key="1">
    <citation type="submission" date="2018-04" db="EMBL/GenBank/DDBJ databases">
        <title>The genome of golden apple snail Pomacea canaliculata provides insight into stress tolerance and invasive adaptation.</title>
        <authorList>
            <person name="Liu C."/>
            <person name="Liu B."/>
            <person name="Ren Y."/>
            <person name="Zhang Y."/>
            <person name="Wang H."/>
            <person name="Li S."/>
            <person name="Jiang F."/>
            <person name="Yin L."/>
            <person name="Zhang G."/>
            <person name="Qian W."/>
            <person name="Fan W."/>
        </authorList>
    </citation>
    <scope>NUCLEOTIDE SEQUENCE [LARGE SCALE GENOMIC DNA]</scope>
    <source>
        <strain evidence="1">SZHN2017</strain>
        <tissue evidence="1">Muscle</tissue>
    </source>
</reference>
<gene>
    <name evidence="1" type="ORF">C0Q70_00163</name>
</gene>
<name>A0A2T7PW07_POMCA</name>
<dbReference type="Proteomes" id="UP000245119">
    <property type="component" value="Linkage Group LG1"/>
</dbReference>
<keyword evidence="2" id="KW-1185">Reference proteome</keyword>
<protein>
    <submittedName>
        <fullName evidence="1">Uncharacterized protein</fullName>
    </submittedName>
</protein>
<evidence type="ECO:0000313" key="2">
    <source>
        <dbReference type="Proteomes" id="UP000245119"/>
    </source>
</evidence>
<proteinExistence type="predicted"/>
<comment type="caution">
    <text evidence="1">The sequence shown here is derived from an EMBL/GenBank/DDBJ whole genome shotgun (WGS) entry which is preliminary data.</text>
</comment>
<dbReference type="EMBL" id="PZQS01000001">
    <property type="protein sequence ID" value="PVD37567.1"/>
    <property type="molecule type" value="Genomic_DNA"/>
</dbReference>
<accession>A0A2T7PW07</accession>
<dbReference type="AlphaFoldDB" id="A0A2T7PW07"/>
<evidence type="ECO:0000313" key="1">
    <source>
        <dbReference type="EMBL" id="PVD37567.1"/>
    </source>
</evidence>
<organism evidence="1 2">
    <name type="scientific">Pomacea canaliculata</name>
    <name type="common">Golden apple snail</name>
    <dbReference type="NCBI Taxonomy" id="400727"/>
    <lineage>
        <taxon>Eukaryota</taxon>
        <taxon>Metazoa</taxon>
        <taxon>Spiralia</taxon>
        <taxon>Lophotrochozoa</taxon>
        <taxon>Mollusca</taxon>
        <taxon>Gastropoda</taxon>
        <taxon>Caenogastropoda</taxon>
        <taxon>Architaenioglossa</taxon>
        <taxon>Ampullarioidea</taxon>
        <taxon>Ampullariidae</taxon>
        <taxon>Pomacea</taxon>
    </lineage>
</organism>